<keyword evidence="5" id="KW-0997">Cell inner membrane</keyword>
<dbReference type="RefSeq" id="WP_059035722.1">
    <property type="nucleotide sequence ID" value="NZ_JAADZU010000010.1"/>
</dbReference>
<evidence type="ECO:0000259" key="10">
    <source>
        <dbReference type="PROSITE" id="PS50893"/>
    </source>
</evidence>
<keyword evidence="3" id="KW-0813">Transport</keyword>
<keyword evidence="6" id="KW-0547">Nucleotide-binding</keyword>
<gene>
    <name evidence="11" type="ORF">GYA93_04760</name>
</gene>
<evidence type="ECO:0000313" key="11">
    <source>
        <dbReference type="EMBL" id="NDK88891.1"/>
    </source>
</evidence>
<name>A0A7K3LLG6_9ACTN</name>
<dbReference type="GO" id="GO:0005524">
    <property type="term" value="F:ATP binding"/>
    <property type="evidence" value="ECO:0007669"/>
    <property type="project" value="UniProtKB-KW"/>
</dbReference>
<evidence type="ECO:0000256" key="4">
    <source>
        <dbReference type="ARBA" id="ARBA00022475"/>
    </source>
</evidence>
<dbReference type="InterPro" id="IPR027417">
    <property type="entry name" value="P-loop_NTPase"/>
</dbReference>
<dbReference type="SUPFAM" id="SSF52540">
    <property type="entry name" value="P-loop containing nucleoside triphosphate hydrolases"/>
    <property type="match status" value="1"/>
</dbReference>
<keyword evidence="4" id="KW-1003">Cell membrane</keyword>
<proteinExistence type="inferred from homology"/>
<dbReference type="AlphaFoldDB" id="A0A7K3LLG6"/>
<comment type="similarity">
    <text evidence="2">Belongs to the ABC transporter superfamily.</text>
</comment>
<dbReference type="PANTHER" id="PTHR43297:SF14">
    <property type="entry name" value="ATPASE AAA-TYPE CORE DOMAIN-CONTAINING PROTEIN"/>
    <property type="match status" value="1"/>
</dbReference>
<dbReference type="InterPro" id="IPR017871">
    <property type="entry name" value="ABC_transporter-like_CS"/>
</dbReference>
<comment type="caution">
    <text evidence="11">The sequence shown here is derived from an EMBL/GenBank/DDBJ whole genome shotgun (WGS) entry which is preliminary data.</text>
</comment>
<reference evidence="11 12" key="1">
    <citation type="submission" date="2020-01" db="EMBL/GenBank/DDBJ databases">
        <title>Investigation of new actinobacteria for the biodesulphurisation of diesel fuel.</title>
        <authorList>
            <person name="Athi Narayanan S.M."/>
        </authorList>
    </citation>
    <scope>NUCLEOTIDE SEQUENCE [LARGE SCALE GENOMIC DNA]</scope>
    <source>
        <strain evidence="11 12">213E</strain>
    </source>
</reference>
<dbReference type="Pfam" id="PF00005">
    <property type="entry name" value="ABC_tran"/>
    <property type="match status" value="1"/>
</dbReference>
<keyword evidence="12" id="KW-1185">Reference proteome</keyword>
<dbReference type="PANTHER" id="PTHR43297">
    <property type="entry name" value="OLIGOPEPTIDE TRANSPORT ATP-BINDING PROTEIN APPD"/>
    <property type="match status" value="1"/>
</dbReference>
<dbReference type="PROSITE" id="PS00211">
    <property type="entry name" value="ABC_TRANSPORTER_1"/>
    <property type="match status" value="1"/>
</dbReference>
<dbReference type="EMBL" id="JAADZU010000010">
    <property type="protein sequence ID" value="NDK88891.1"/>
    <property type="molecule type" value="Genomic_DNA"/>
</dbReference>
<dbReference type="InterPro" id="IPR003439">
    <property type="entry name" value="ABC_transporter-like_ATP-bd"/>
</dbReference>
<accession>A0A7K3LLG6</accession>
<dbReference type="InterPro" id="IPR050388">
    <property type="entry name" value="ABC_Ni/Peptide_Import"/>
</dbReference>
<evidence type="ECO:0000256" key="2">
    <source>
        <dbReference type="ARBA" id="ARBA00005417"/>
    </source>
</evidence>
<evidence type="ECO:0000256" key="3">
    <source>
        <dbReference type="ARBA" id="ARBA00022448"/>
    </source>
</evidence>
<dbReference type="Proteomes" id="UP000466307">
    <property type="component" value="Unassembled WGS sequence"/>
</dbReference>
<evidence type="ECO:0000313" key="12">
    <source>
        <dbReference type="Proteomes" id="UP000466307"/>
    </source>
</evidence>
<dbReference type="GO" id="GO:0016887">
    <property type="term" value="F:ATP hydrolysis activity"/>
    <property type="evidence" value="ECO:0007669"/>
    <property type="project" value="InterPro"/>
</dbReference>
<evidence type="ECO:0000256" key="9">
    <source>
        <dbReference type="ARBA" id="ARBA00023136"/>
    </source>
</evidence>
<dbReference type="SMART" id="SM00382">
    <property type="entry name" value="AAA"/>
    <property type="match status" value="1"/>
</dbReference>
<evidence type="ECO:0000256" key="1">
    <source>
        <dbReference type="ARBA" id="ARBA00004202"/>
    </source>
</evidence>
<dbReference type="Gene3D" id="3.40.50.300">
    <property type="entry name" value="P-loop containing nucleotide triphosphate hydrolases"/>
    <property type="match status" value="1"/>
</dbReference>
<evidence type="ECO:0000256" key="6">
    <source>
        <dbReference type="ARBA" id="ARBA00022741"/>
    </source>
</evidence>
<keyword evidence="8" id="KW-1278">Translocase</keyword>
<dbReference type="PROSITE" id="PS50893">
    <property type="entry name" value="ABC_TRANSPORTER_2"/>
    <property type="match status" value="1"/>
</dbReference>
<keyword evidence="7 11" id="KW-0067">ATP-binding</keyword>
<comment type="subcellular location">
    <subcellularLocation>
        <location evidence="1">Cell membrane</location>
        <topology evidence="1">Peripheral membrane protein</topology>
    </subcellularLocation>
</comment>
<organism evidence="11 12">
    <name type="scientific">Gordonia desulfuricans</name>
    <dbReference type="NCBI Taxonomy" id="89051"/>
    <lineage>
        <taxon>Bacteria</taxon>
        <taxon>Bacillati</taxon>
        <taxon>Actinomycetota</taxon>
        <taxon>Actinomycetes</taxon>
        <taxon>Mycobacteriales</taxon>
        <taxon>Gordoniaceae</taxon>
        <taxon>Gordonia</taxon>
    </lineage>
</organism>
<feature type="domain" description="ABC transporter" evidence="10">
    <location>
        <begin position="11"/>
        <end position="251"/>
    </location>
</feature>
<keyword evidence="9" id="KW-0472">Membrane</keyword>
<dbReference type="InterPro" id="IPR003593">
    <property type="entry name" value="AAA+_ATPase"/>
</dbReference>
<evidence type="ECO:0000256" key="7">
    <source>
        <dbReference type="ARBA" id="ARBA00022840"/>
    </source>
</evidence>
<evidence type="ECO:0000256" key="8">
    <source>
        <dbReference type="ARBA" id="ARBA00022967"/>
    </source>
</evidence>
<sequence>MTEPIARVTGLTVDIATRRDRRADTVRVLDDVDLCLAAGSVTALIGESGCGKSMLAAALTGLLPPGSRVGGTVTVAGETLGVDDPRWRALRGRHIGLVPQSPMTSFTPVRTLGGQLSEVVDVLGGSRTPAELCADVGLPVDALDCYPHELSGGMAQRAAVAAAIVAEPAVIVADEPTSALDPKRAQAIWALLGSLAERGAAVLVITHDMDALTEARVCRSIAVMRAGRIVAEQDLQACAEHPDDYVAAFFTPIR</sequence>
<protein>
    <submittedName>
        <fullName evidence="11">ABC transporter ATP-binding protein</fullName>
    </submittedName>
</protein>
<dbReference type="GO" id="GO:0005886">
    <property type="term" value="C:plasma membrane"/>
    <property type="evidence" value="ECO:0007669"/>
    <property type="project" value="UniProtKB-SubCell"/>
</dbReference>
<evidence type="ECO:0000256" key="5">
    <source>
        <dbReference type="ARBA" id="ARBA00022519"/>
    </source>
</evidence>